<dbReference type="EMBL" id="LJQU01000279">
    <property type="protein sequence ID" value="KPX94232.1"/>
    <property type="molecule type" value="Genomic_DNA"/>
</dbReference>
<gene>
    <name evidence="2" type="ORF">ALO63_01915</name>
</gene>
<dbReference type="PATRIC" id="fig|34065.5.peg.2720"/>
<feature type="transmembrane region" description="Helical" evidence="1">
    <location>
        <begin position="12"/>
        <end position="32"/>
    </location>
</feature>
<dbReference type="PROSITE" id="PS00409">
    <property type="entry name" value="PROKAR_NTER_METHYL"/>
    <property type="match status" value="1"/>
</dbReference>
<dbReference type="AlphaFoldDB" id="A0A0P9ZS09"/>
<dbReference type="NCBIfam" id="TIGR02532">
    <property type="entry name" value="IV_pilin_GFxxxE"/>
    <property type="match status" value="1"/>
</dbReference>
<sequence>MRPASEQSGFTLLEMLGATALLAVALSILLTSMSQSMQMLAKDDVKTRMGLVARSLFAEVDNTPLQLGLTEGEQDNFAWQLDCTEIDVNNEAGIRLLHLRLTLRQGSYQEAFSTLRAQSITPGRM</sequence>
<reference evidence="2 3" key="1">
    <citation type="submission" date="2015-09" db="EMBL/GenBank/DDBJ databases">
        <title>Genome announcement of multiple Pseudomonas syringae strains.</title>
        <authorList>
            <person name="Thakur S."/>
            <person name="Wang P.W."/>
            <person name="Gong Y."/>
            <person name="Weir B.S."/>
            <person name="Guttman D.S."/>
        </authorList>
    </citation>
    <scope>NUCLEOTIDE SEQUENCE [LARGE SCALE GENOMIC DNA]</scope>
    <source>
        <strain evidence="2 3">ICMP4331</strain>
    </source>
</reference>
<keyword evidence="1" id="KW-1133">Transmembrane helix</keyword>
<keyword evidence="1" id="KW-0812">Transmembrane</keyword>
<organism evidence="2 3">
    <name type="scientific">Pseudomonas amygdali pv. mori</name>
    <dbReference type="NCBI Taxonomy" id="34065"/>
    <lineage>
        <taxon>Bacteria</taxon>
        <taxon>Pseudomonadati</taxon>
        <taxon>Pseudomonadota</taxon>
        <taxon>Gammaproteobacteria</taxon>
        <taxon>Pseudomonadales</taxon>
        <taxon>Pseudomonadaceae</taxon>
        <taxon>Pseudomonas</taxon>
        <taxon>Pseudomonas amygdali</taxon>
    </lineage>
</organism>
<comment type="caution">
    <text evidence="2">The sequence shown here is derived from an EMBL/GenBank/DDBJ whole genome shotgun (WGS) entry which is preliminary data.</text>
</comment>
<evidence type="ECO:0000313" key="3">
    <source>
        <dbReference type="Proteomes" id="UP000050420"/>
    </source>
</evidence>
<name>A0A0P9ZS09_PSEA0</name>
<accession>A0A0P9ZS09</accession>
<evidence type="ECO:0000256" key="1">
    <source>
        <dbReference type="SAM" id="Phobius"/>
    </source>
</evidence>
<dbReference type="Proteomes" id="UP000050420">
    <property type="component" value="Unassembled WGS sequence"/>
</dbReference>
<dbReference type="Pfam" id="PF07963">
    <property type="entry name" value="N_methyl"/>
    <property type="match status" value="1"/>
</dbReference>
<keyword evidence="1" id="KW-0472">Membrane</keyword>
<evidence type="ECO:0000313" key="2">
    <source>
        <dbReference type="EMBL" id="KPX94232.1"/>
    </source>
</evidence>
<protein>
    <submittedName>
        <fullName evidence="2">Proteinral secretion pathway protein GspI</fullName>
    </submittedName>
</protein>
<proteinExistence type="predicted"/>
<dbReference type="InterPro" id="IPR012902">
    <property type="entry name" value="N_methyl_site"/>
</dbReference>